<accession>A0A2H0FLB3</accession>
<protein>
    <recommendedName>
        <fullName evidence="2">Cell shape-determining protein MreC</fullName>
    </recommendedName>
    <alternativeName>
        <fullName evidence="4">Cell shape protein MreC</fullName>
    </alternativeName>
</protein>
<dbReference type="GO" id="GO:0008360">
    <property type="term" value="P:regulation of cell shape"/>
    <property type="evidence" value="ECO:0007669"/>
    <property type="project" value="UniProtKB-KW"/>
</dbReference>
<dbReference type="InterPro" id="IPR042177">
    <property type="entry name" value="Cell/Rod_1"/>
</dbReference>
<dbReference type="PANTHER" id="PTHR34138">
    <property type="entry name" value="CELL SHAPE-DETERMINING PROTEIN MREC"/>
    <property type="match status" value="1"/>
</dbReference>
<evidence type="ECO:0000313" key="6">
    <source>
        <dbReference type="EMBL" id="PIQ07422.1"/>
    </source>
</evidence>
<dbReference type="EMBL" id="PCUC01000021">
    <property type="protein sequence ID" value="PIQ07422.1"/>
    <property type="molecule type" value="Genomic_DNA"/>
</dbReference>
<dbReference type="InterPro" id="IPR042175">
    <property type="entry name" value="Cell/Rod_MreC_2"/>
</dbReference>
<comment type="similarity">
    <text evidence="1">Belongs to the MreC family.</text>
</comment>
<reference evidence="6 7" key="1">
    <citation type="submission" date="2017-09" db="EMBL/GenBank/DDBJ databases">
        <title>Depth-based differentiation of microbial function through sediment-hosted aquifers and enrichment of novel symbionts in the deep terrestrial subsurface.</title>
        <authorList>
            <person name="Probst A.J."/>
            <person name="Ladd B."/>
            <person name="Jarett J.K."/>
            <person name="Geller-Mcgrath D.E."/>
            <person name="Sieber C.M."/>
            <person name="Emerson J.B."/>
            <person name="Anantharaman K."/>
            <person name="Thomas B.C."/>
            <person name="Malmstrom R."/>
            <person name="Stieglmeier M."/>
            <person name="Klingl A."/>
            <person name="Woyke T."/>
            <person name="Ryan C.M."/>
            <person name="Banfield J.F."/>
        </authorList>
    </citation>
    <scope>NUCLEOTIDE SEQUENCE [LARGE SCALE GENOMIC DNA]</scope>
    <source>
        <strain evidence="6">CG18_big_fil_WC_8_21_14_2_50_37_10</strain>
    </source>
</reference>
<evidence type="ECO:0000256" key="2">
    <source>
        <dbReference type="ARBA" id="ARBA00013855"/>
    </source>
</evidence>
<comment type="caution">
    <text evidence="6">The sequence shown here is derived from an EMBL/GenBank/DDBJ whole genome shotgun (WGS) entry which is preliminary data.</text>
</comment>
<dbReference type="Pfam" id="PF04085">
    <property type="entry name" value="MreC"/>
    <property type="match status" value="1"/>
</dbReference>
<dbReference type="GO" id="GO:0005886">
    <property type="term" value="C:plasma membrane"/>
    <property type="evidence" value="ECO:0007669"/>
    <property type="project" value="TreeGrafter"/>
</dbReference>
<proteinExistence type="inferred from homology"/>
<name>A0A2H0FLB3_9BACT</name>
<evidence type="ECO:0000256" key="4">
    <source>
        <dbReference type="ARBA" id="ARBA00032089"/>
    </source>
</evidence>
<organism evidence="6 7">
    <name type="scientific">Candidatus Nealsonbacteria bacterium CG18_big_fil_WC_8_21_14_2_50_37_10</name>
    <dbReference type="NCBI Taxonomy" id="1974717"/>
    <lineage>
        <taxon>Bacteria</taxon>
        <taxon>Candidatus Nealsoniibacteriota</taxon>
    </lineage>
</organism>
<keyword evidence="3" id="KW-0133">Cell shape</keyword>
<dbReference type="Gene3D" id="2.40.10.340">
    <property type="entry name" value="Rod shape-determining protein MreC, domain 1"/>
    <property type="match status" value="1"/>
</dbReference>
<evidence type="ECO:0000313" key="7">
    <source>
        <dbReference type="Proteomes" id="UP000230778"/>
    </source>
</evidence>
<dbReference type="InterPro" id="IPR055342">
    <property type="entry name" value="MreC_beta-barrel_core"/>
</dbReference>
<evidence type="ECO:0000259" key="5">
    <source>
        <dbReference type="Pfam" id="PF04085"/>
    </source>
</evidence>
<feature type="non-terminal residue" evidence="6">
    <location>
        <position position="1"/>
    </location>
</feature>
<dbReference type="Gene3D" id="2.40.10.350">
    <property type="entry name" value="Rod shape-determining protein MreC, domain 2"/>
    <property type="match status" value="1"/>
</dbReference>
<dbReference type="PANTHER" id="PTHR34138:SF1">
    <property type="entry name" value="CELL SHAPE-DETERMINING PROTEIN MREC"/>
    <property type="match status" value="1"/>
</dbReference>
<dbReference type="InterPro" id="IPR007221">
    <property type="entry name" value="MreC"/>
</dbReference>
<dbReference type="Proteomes" id="UP000230778">
    <property type="component" value="Unassembled WGS sequence"/>
</dbReference>
<dbReference type="AlphaFoldDB" id="A0A2H0FLB3"/>
<feature type="domain" description="Rod shape-determining protein MreC beta-barrel core" evidence="5">
    <location>
        <begin position="1"/>
        <end position="57"/>
    </location>
</feature>
<evidence type="ECO:0000256" key="3">
    <source>
        <dbReference type="ARBA" id="ARBA00022960"/>
    </source>
</evidence>
<evidence type="ECO:0000256" key="1">
    <source>
        <dbReference type="ARBA" id="ARBA00009369"/>
    </source>
</evidence>
<sequence length="59" mass="6421">EIKEGDLVVTTALGGIFPSGLLVGELGKVFRSDVEAFQQAEILPTFDINELETLFILIN</sequence>
<gene>
    <name evidence="6" type="ORF">COW72_00395</name>
</gene>